<name>A0A0U1PR07_9MICO</name>
<evidence type="ECO:0000313" key="1">
    <source>
        <dbReference type="EMBL" id="KKM44378.1"/>
    </source>
</evidence>
<dbReference type="RefSeq" id="WP_027692725.1">
    <property type="nucleotide sequence ID" value="NZ_CP010848.1"/>
</dbReference>
<keyword evidence="3" id="KW-1185">Reference proteome</keyword>
<protein>
    <recommendedName>
        <fullName evidence="5">HTH araC/xylS-type domain-containing protein</fullName>
    </recommendedName>
</protein>
<dbReference type="Proteomes" id="UP000052979">
    <property type="component" value="Unassembled WGS sequence"/>
</dbReference>
<dbReference type="AlphaFoldDB" id="A0A0U1PR07"/>
<evidence type="ECO:0000313" key="2">
    <source>
        <dbReference type="EMBL" id="PPI17219.1"/>
    </source>
</evidence>
<proteinExistence type="predicted"/>
<sequence length="129" mass="14576">MTKNPADTPTSSLWERINYSLQTLHSQPGLNARVIARRLGVSVCAVRATHRLHQHTSIRSDLARFRVEAAQRVLREHAATLPSALLMMRAAEIAGFRSVDEMDRAFLRYRHRSSFDVLLSARMALPRAA</sequence>
<comment type="caution">
    <text evidence="1">The sequence shown here is derived from an EMBL/GenBank/DDBJ whole genome shotgun (WGS) entry which is preliminary data.</text>
</comment>
<dbReference type="PATRIC" id="fig|145458.8.peg.2284"/>
<organism evidence="1 3">
    <name type="scientific">Rathayibacter toxicus</name>
    <dbReference type="NCBI Taxonomy" id="145458"/>
    <lineage>
        <taxon>Bacteria</taxon>
        <taxon>Bacillati</taxon>
        <taxon>Actinomycetota</taxon>
        <taxon>Actinomycetes</taxon>
        <taxon>Micrococcales</taxon>
        <taxon>Microbacteriaceae</taxon>
        <taxon>Rathayibacter</taxon>
    </lineage>
</organism>
<reference evidence="2 4" key="2">
    <citation type="submission" date="2018-02" db="EMBL/GenBank/DDBJ databases">
        <title>Bacteriophage NCPPB3778 and a type I-E CRISPR drive the evolution of the US Biological Select Agent, Rathayibacter toxicus.</title>
        <authorList>
            <person name="Davis E.W.II."/>
            <person name="Tabima J.F."/>
            <person name="Weisberg A.J."/>
            <person name="Lopes L.D."/>
            <person name="Wiseman M.S."/>
            <person name="Wiseman M.S."/>
            <person name="Pupko T."/>
            <person name="Belcher M.S."/>
            <person name="Sechler A.J."/>
            <person name="Tancos M.A."/>
            <person name="Schroeder B.K."/>
            <person name="Murray T.D."/>
            <person name="Luster D.G."/>
            <person name="Schneider W.L."/>
            <person name="Rogers E."/>
            <person name="Andreote F.D."/>
            <person name="Grunwald N.J."/>
            <person name="Putnam M.L."/>
            <person name="Chang J.H."/>
        </authorList>
    </citation>
    <scope>NUCLEOTIDE SEQUENCE [LARGE SCALE GENOMIC DNA]</scope>
    <source>
        <strain evidence="2 4">FH99</strain>
    </source>
</reference>
<dbReference type="EMBL" id="PSWU01000001">
    <property type="protein sequence ID" value="PPI17219.1"/>
    <property type="molecule type" value="Genomic_DNA"/>
</dbReference>
<dbReference type="Proteomes" id="UP000237966">
    <property type="component" value="Unassembled WGS sequence"/>
</dbReference>
<evidence type="ECO:0000313" key="4">
    <source>
        <dbReference type="Proteomes" id="UP000237966"/>
    </source>
</evidence>
<reference evidence="1 3" key="1">
    <citation type="submission" date="2015-04" db="EMBL/GenBank/DDBJ databases">
        <title>Draft genome sequence of Rathayibacter toxicus strain FH-142 (AKA 70134 or CS 32), a Western Australian isolate.</title>
        <authorList>
            <consortium name="Consortium for Microbial Forensics and Genomics (microFORGE)"/>
            <person name="Knight B.M."/>
            <person name="Roberts D.P."/>
            <person name="Lin D."/>
            <person name="Hari K."/>
            <person name="Fletcher J."/>
            <person name="Melcher U."/>
            <person name="Blagden T."/>
            <person name="Luster D.G."/>
            <person name="Sechler A.J."/>
            <person name="Schneider W.L."/>
            <person name="Winegar R.A."/>
        </authorList>
    </citation>
    <scope>NUCLEOTIDE SEQUENCE [LARGE SCALE GENOMIC DNA]</scope>
    <source>
        <strain evidence="1 3">FH142</strain>
    </source>
</reference>
<gene>
    <name evidence="2" type="ORF">C5C51_00940</name>
    <name evidence="1" type="ORF">VT73_10055</name>
</gene>
<accession>A0A0U1PR07</accession>
<evidence type="ECO:0008006" key="5">
    <source>
        <dbReference type="Google" id="ProtNLM"/>
    </source>
</evidence>
<dbReference type="OrthoDB" id="5122458at2"/>
<dbReference type="EMBL" id="LBFI01000055">
    <property type="protein sequence ID" value="KKM44378.1"/>
    <property type="molecule type" value="Genomic_DNA"/>
</dbReference>
<evidence type="ECO:0000313" key="3">
    <source>
        <dbReference type="Proteomes" id="UP000052979"/>
    </source>
</evidence>
<dbReference type="GeneID" id="93668125"/>